<evidence type="ECO:0000256" key="3">
    <source>
        <dbReference type="ARBA" id="ARBA00022801"/>
    </source>
</evidence>
<dbReference type="SUPFAM" id="SSF54637">
    <property type="entry name" value="Thioesterase/thiol ester dehydrase-isomerase"/>
    <property type="match status" value="2"/>
</dbReference>
<evidence type="ECO:0000256" key="6">
    <source>
        <dbReference type="ARBA" id="ARBA00023098"/>
    </source>
</evidence>
<keyword evidence="4" id="KW-0276">Fatty acid metabolism</keyword>
<name>A0A1N6I0T4_9LACT</name>
<evidence type="ECO:0000313" key="10">
    <source>
        <dbReference type="EMBL" id="SIO25640.1"/>
    </source>
</evidence>
<reference evidence="11" key="1">
    <citation type="submission" date="2016-11" db="EMBL/GenBank/DDBJ databases">
        <authorList>
            <person name="Varghese N."/>
            <person name="Submissions S."/>
        </authorList>
    </citation>
    <scope>NUCLEOTIDE SEQUENCE [LARGE SCALE GENOMIC DNA]</scope>
    <source>
        <strain evidence="11">313</strain>
    </source>
</reference>
<organism evidence="10 11">
    <name type="scientific">Carnobacterium alterfunditum</name>
    <dbReference type="NCBI Taxonomy" id="28230"/>
    <lineage>
        <taxon>Bacteria</taxon>
        <taxon>Bacillati</taxon>
        <taxon>Bacillota</taxon>
        <taxon>Bacilli</taxon>
        <taxon>Lactobacillales</taxon>
        <taxon>Carnobacteriaceae</taxon>
        <taxon>Carnobacterium</taxon>
    </lineage>
</organism>
<dbReference type="Pfam" id="PF01643">
    <property type="entry name" value="Acyl-ACP_TE"/>
    <property type="match status" value="1"/>
</dbReference>
<evidence type="ECO:0000259" key="8">
    <source>
        <dbReference type="Pfam" id="PF01643"/>
    </source>
</evidence>
<sequence>MSGKIYEKEHQIKYYECDTKQKMTISMLINIMLHVSGEQSYSLGVGDEVVAEKGLAWIILQYEVEVERMPAFYESIKITTQANSYNKLFCYRAFKVYDSQGNLCVSVNSTFALMNVQERKMARVPAELIAPYESEFSKKLIRMPKPVKVDEEKMTSKEYQVRYLDIDSNCHVNNSKYIEWAMDTLDLEFLTTHEIETMTIKFEKEVHYGQLIQSEISSTKNQENGIVTAHRILTEGVTNCEASIVWKVTA</sequence>
<evidence type="ECO:0000256" key="4">
    <source>
        <dbReference type="ARBA" id="ARBA00022832"/>
    </source>
</evidence>
<protein>
    <submittedName>
        <fullName evidence="10">Medium-chain acyl-[acyl-carrier-protein] hydrolase</fullName>
    </submittedName>
</protein>
<gene>
    <name evidence="10" type="ORF">SAMN05878443_2222</name>
</gene>
<evidence type="ECO:0000259" key="9">
    <source>
        <dbReference type="Pfam" id="PF20791"/>
    </source>
</evidence>
<dbReference type="InterPro" id="IPR045023">
    <property type="entry name" value="FATA/B"/>
</dbReference>
<dbReference type="InterPro" id="IPR049427">
    <property type="entry name" value="Acyl-ACP_TE_C"/>
</dbReference>
<evidence type="ECO:0000313" key="11">
    <source>
        <dbReference type="Proteomes" id="UP000184758"/>
    </source>
</evidence>
<evidence type="ECO:0000256" key="7">
    <source>
        <dbReference type="ARBA" id="ARBA00023160"/>
    </source>
</evidence>
<evidence type="ECO:0000256" key="2">
    <source>
        <dbReference type="ARBA" id="ARBA00022516"/>
    </source>
</evidence>
<accession>A0A1N6I0T4</accession>
<dbReference type="AlphaFoldDB" id="A0A1N6I0T4"/>
<dbReference type="GO" id="GO:0000036">
    <property type="term" value="F:acyl carrier activity"/>
    <property type="evidence" value="ECO:0007669"/>
    <property type="project" value="TreeGrafter"/>
</dbReference>
<feature type="domain" description="Acyl-ACP thioesterase-like C-terminal" evidence="9">
    <location>
        <begin position="151"/>
        <end position="247"/>
    </location>
</feature>
<proteinExistence type="inferred from homology"/>
<dbReference type="EMBL" id="FSRN01000001">
    <property type="protein sequence ID" value="SIO25640.1"/>
    <property type="molecule type" value="Genomic_DNA"/>
</dbReference>
<dbReference type="CDD" id="cd00586">
    <property type="entry name" value="4HBT"/>
    <property type="match status" value="1"/>
</dbReference>
<dbReference type="InterPro" id="IPR029069">
    <property type="entry name" value="HotDog_dom_sf"/>
</dbReference>
<keyword evidence="5" id="KW-0809">Transit peptide</keyword>
<keyword evidence="2" id="KW-0444">Lipid biosynthesis</keyword>
<dbReference type="PANTHER" id="PTHR31727">
    <property type="entry name" value="OLEOYL-ACYL CARRIER PROTEIN THIOESTERASE 1, CHLOROPLASTIC"/>
    <property type="match status" value="1"/>
</dbReference>
<dbReference type="Pfam" id="PF20791">
    <property type="entry name" value="Acyl-ACP_TE_C"/>
    <property type="match status" value="1"/>
</dbReference>
<dbReference type="STRING" id="28230.SAMN05878443_2222"/>
<dbReference type="GO" id="GO:0016297">
    <property type="term" value="F:fatty acyl-[ACP] hydrolase activity"/>
    <property type="evidence" value="ECO:0007669"/>
    <property type="project" value="InterPro"/>
</dbReference>
<dbReference type="Gene3D" id="3.10.129.10">
    <property type="entry name" value="Hotdog Thioesterase"/>
    <property type="match status" value="1"/>
</dbReference>
<dbReference type="RefSeq" id="WP_034546138.1">
    <property type="nucleotide sequence ID" value="NZ_FSRN01000001.1"/>
</dbReference>
<keyword evidence="3 10" id="KW-0378">Hydrolase</keyword>
<keyword evidence="11" id="KW-1185">Reference proteome</keyword>
<dbReference type="OrthoDB" id="9801517at2"/>
<feature type="domain" description="Acyl-ACP thioesterase N-terminal hotdog" evidence="8">
    <location>
        <begin position="3"/>
        <end position="132"/>
    </location>
</feature>
<dbReference type="InterPro" id="IPR002864">
    <property type="entry name" value="Acyl-ACP_thioesterase_NHD"/>
</dbReference>
<dbReference type="PANTHER" id="PTHR31727:SF6">
    <property type="entry name" value="OLEOYL-ACYL CARRIER PROTEIN THIOESTERASE 1, CHLOROPLASTIC"/>
    <property type="match status" value="1"/>
</dbReference>
<evidence type="ECO:0000256" key="1">
    <source>
        <dbReference type="ARBA" id="ARBA00006500"/>
    </source>
</evidence>
<keyword evidence="6" id="KW-0443">Lipid metabolism</keyword>
<evidence type="ECO:0000256" key="5">
    <source>
        <dbReference type="ARBA" id="ARBA00022946"/>
    </source>
</evidence>
<keyword evidence="7" id="KW-0275">Fatty acid biosynthesis</keyword>
<dbReference type="Proteomes" id="UP000184758">
    <property type="component" value="Unassembled WGS sequence"/>
</dbReference>
<comment type="similarity">
    <text evidence="1">Belongs to the acyl-ACP thioesterase family.</text>
</comment>
<dbReference type="eggNOG" id="COG3884">
    <property type="taxonomic scope" value="Bacteria"/>
</dbReference>